<dbReference type="InterPro" id="IPR008780">
    <property type="entry name" value="Plasmodium_Vir"/>
</dbReference>
<evidence type="ECO:0000256" key="1">
    <source>
        <dbReference type="SAM" id="Phobius"/>
    </source>
</evidence>
<dbReference type="EMBL" id="FLQV01002759">
    <property type="protein sequence ID" value="SBT01815.1"/>
    <property type="molecule type" value="Genomic_DNA"/>
</dbReference>
<organism evidence="2 3">
    <name type="scientific">Plasmodium ovale curtisi</name>
    <dbReference type="NCBI Taxonomy" id="864141"/>
    <lineage>
        <taxon>Eukaryota</taxon>
        <taxon>Sar</taxon>
        <taxon>Alveolata</taxon>
        <taxon>Apicomplexa</taxon>
        <taxon>Aconoidasida</taxon>
        <taxon>Haemosporida</taxon>
        <taxon>Plasmodiidae</taxon>
        <taxon>Plasmodium</taxon>
        <taxon>Plasmodium (Plasmodium)</taxon>
    </lineage>
</organism>
<keyword evidence="1" id="KW-0472">Membrane</keyword>
<dbReference type="VEuPathDB" id="PlasmoDB:PocGH01_00057200"/>
<feature type="transmembrane region" description="Helical" evidence="1">
    <location>
        <begin position="257"/>
        <end position="284"/>
    </location>
</feature>
<keyword evidence="1" id="KW-0812">Transmembrane</keyword>
<dbReference type="Proteomes" id="UP000078546">
    <property type="component" value="Unassembled WGS sequence"/>
</dbReference>
<dbReference type="AlphaFoldDB" id="A0A1A8XAY7"/>
<dbReference type="Pfam" id="PF05795">
    <property type="entry name" value="Plasmodium_Vir"/>
    <property type="match status" value="1"/>
</dbReference>
<gene>
    <name evidence="2" type="ORF">POVCU1_069780</name>
</gene>
<sequence>MTNNYEFFKNCHFYIEYENYALKDSLDDLLKNMCTCEKEEWKQYHTEICQNFKKLVIYINNRKLTDTLVTNNKYEDYLNFWINFHLEKYKDNKIKPSDFYINIRAKDIQFSRSTFHINISNIEKDILENMKVLYSLYQEFYNIFVSSYSTHPNIETCKGYANKCISTYKNFIKHCPTKDAQIFCTALSDFEQVYNSIRSNKPFDNNHLPKLPSYEDAIKVEKQLLDVTGHRATHDQVPSTHTGNSHYGEDISPRHTIFVILGSLLGIFLILLSMYMFTPIGSWLRRRIKQKRIIFANFKNEENQLLNNDEMLIYSDNMNYNISYNSTENT</sequence>
<proteinExistence type="predicted"/>
<evidence type="ECO:0000313" key="2">
    <source>
        <dbReference type="EMBL" id="SBT01815.1"/>
    </source>
</evidence>
<evidence type="ECO:0000313" key="3">
    <source>
        <dbReference type="Proteomes" id="UP000078546"/>
    </source>
</evidence>
<reference evidence="3" key="1">
    <citation type="submission" date="2016-05" db="EMBL/GenBank/DDBJ databases">
        <authorList>
            <person name="Naeem Raeece"/>
        </authorList>
    </citation>
    <scope>NUCLEOTIDE SEQUENCE [LARGE SCALE GENOMIC DNA]</scope>
</reference>
<protein>
    <submittedName>
        <fullName evidence="2">PIR Superfamily Protein</fullName>
    </submittedName>
</protein>
<accession>A0A1A8XAY7</accession>
<keyword evidence="1" id="KW-1133">Transmembrane helix</keyword>
<name>A0A1A8XAY7_PLAOA</name>